<dbReference type="SUPFAM" id="SSF52540">
    <property type="entry name" value="P-loop containing nucleoside triphosphate hydrolases"/>
    <property type="match status" value="1"/>
</dbReference>
<name>A0A2P2DEL6_9LEPT</name>
<gene>
    <name evidence="1" type="ORF">LPTSP2_23540</name>
</gene>
<sequence length="151" mass="17616">MASGKTTLSKKIAKEENALLFSEDIWLQRLYPEEIKNFEDYKKYSARLKTILSDHIKEVLQNGNSVVLDFPANIPKTRIWIRGLFESADANHLLHLIELTDEECLQQLHKRNIERPEGSVPMTEEEFHMITSYYTPPTQEEGFQIKVHSKN</sequence>
<comment type="caution">
    <text evidence="1">The sequence shown here is derived from an EMBL/GenBank/DDBJ whole genome shotgun (WGS) entry which is preliminary data.</text>
</comment>
<evidence type="ECO:0000313" key="2">
    <source>
        <dbReference type="Proteomes" id="UP000245206"/>
    </source>
</evidence>
<dbReference type="Gene3D" id="3.40.50.300">
    <property type="entry name" value="P-loop containing nucleotide triphosphate hydrolases"/>
    <property type="match status" value="1"/>
</dbReference>
<dbReference type="InterPro" id="IPR027417">
    <property type="entry name" value="P-loop_NTPase"/>
</dbReference>
<protein>
    <submittedName>
        <fullName evidence="1">AAA domain protein</fullName>
    </submittedName>
</protein>
<dbReference type="Proteomes" id="UP000245206">
    <property type="component" value="Unassembled WGS sequence"/>
</dbReference>
<proteinExistence type="predicted"/>
<organism evidence="1 2">
    <name type="scientific">Leptospira ellinghausenii</name>
    <dbReference type="NCBI Taxonomy" id="1917822"/>
    <lineage>
        <taxon>Bacteria</taxon>
        <taxon>Pseudomonadati</taxon>
        <taxon>Spirochaetota</taxon>
        <taxon>Spirochaetia</taxon>
        <taxon>Leptospirales</taxon>
        <taxon>Leptospiraceae</taxon>
        <taxon>Leptospira</taxon>
    </lineage>
</organism>
<accession>A0A2P2DEL6</accession>
<evidence type="ECO:0000313" key="1">
    <source>
        <dbReference type="EMBL" id="GBF43058.1"/>
    </source>
</evidence>
<reference evidence="2" key="1">
    <citation type="journal article" date="2019" name="Microbiol. Immunol.">
        <title>Molecular and phenotypic characterization of Leptospira johnsonii sp. nov., Leptospira ellinghausenii sp. nov. and Leptospira ryugenii sp. nov. isolated from soil and water in Japan.</title>
        <authorList>
            <person name="Masuzawa T."/>
            <person name="Saito M."/>
            <person name="Nakao R."/>
            <person name="Nikaido Y."/>
            <person name="Matsumoto M."/>
            <person name="Ogawa M."/>
            <person name="Yokoyama M."/>
            <person name="Hidaka Y."/>
            <person name="Tomita J."/>
            <person name="Sakakibara K."/>
            <person name="Suzuki K."/>
            <person name="Yasuda S."/>
            <person name="Sato H."/>
            <person name="Yamaguchi M."/>
            <person name="Yoshida S.I."/>
            <person name="Koizumi N."/>
            <person name="Kawamura Y."/>
        </authorList>
    </citation>
    <scope>NUCLEOTIDE SEQUENCE [LARGE SCALE GENOMIC DNA]</scope>
    <source>
        <strain evidence="2">E18</strain>
    </source>
</reference>
<dbReference type="AlphaFoldDB" id="A0A2P2DEL6"/>
<dbReference type="Pfam" id="PF13671">
    <property type="entry name" value="AAA_33"/>
    <property type="match status" value="1"/>
</dbReference>
<keyword evidence="2" id="KW-1185">Reference proteome</keyword>
<dbReference type="EMBL" id="BFAZ01000009">
    <property type="protein sequence ID" value="GBF43058.1"/>
    <property type="molecule type" value="Genomic_DNA"/>
</dbReference>